<comment type="caution">
    <text evidence="2">The sequence shown here is derived from an EMBL/GenBank/DDBJ whole genome shotgun (WGS) entry which is preliminary data.</text>
</comment>
<protein>
    <submittedName>
        <fullName evidence="2">ArsR family transcriptional regulator</fullName>
    </submittedName>
</protein>
<feature type="domain" description="HTH arsR-type" evidence="1">
    <location>
        <begin position="253"/>
        <end position="328"/>
    </location>
</feature>
<dbReference type="InterPro" id="IPR036388">
    <property type="entry name" value="WH-like_DNA-bd_sf"/>
</dbReference>
<evidence type="ECO:0000313" key="2">
    <source>
        <dbReference type="EMBL" id="RNI18179.1"/>
    </source>
</evidence>
<proteinExistence type="predicted"/>
<dbReference type="Gene3D" id="1.10.10.10">
    <property type="entry name" value="Winged helix-like DNA-binding domain superfamily/Winged helix DNA-binding domain"/>
    <property type="match status" value="1"/>
</dbReference>
<dbReference type="Proteomes" id="UP000271678">
    <property type="component" value="Unassembled WGS sequence"/>
</dbReference>
<dbReference type="AlphaFoldDB" id="A0A3M9LY16"/>
<gene>
    <name evidence="2" type="ORF">EFY87_18475</name>
</gene>
<dbReference type="OrthoDB" id="3460651at2"/>
<accession>A0A3M9LY16</accession>
<dbReference type="InterPro" id="IPR001845">
    <property type="entry name" value="HTH_ArsR_DNA-bd_dom"/>
</dbReference>
<name>A0A3M9LY16_9MICO</name>
<dbReference type="SUPFAM" id="SSF46785">
    <property type="entry name" value="Winged helix' DNA-binding domain"/>
    <property type="match status" value="1"/>
</dbReference>
<dbReference type="CDD" id="cd00090">
    <property type="entry name" value="HTH_ARSR"/>
    <property type="match status" value="1"/>
</dbReference>
<dbReference type="RefSeq" id="WP_123272950.1">
    <property type="nucleotide sequence ID" value="NZ_RJJQ01000024.1"/>
</dbReference>
<evidence type="ECO:0000313" key="3">
    <source>
        <dbReference type="Proteomes" id="UP000271678"/>
    </source>
</evidence>
<dbReference type="InterPro" id="IPR036390">
    <property type="entry name" value="WH_DNA-bd_sf"/>
</dbReference>
<organism evidence="2 3">
    <name type="scientific">Flexivirga caeni</name>
    <dbReference type="NCBI Taxonomy" id="2294115"/>
    <lineage>
        <taxon>Bacteria</taxon>
        <taxon>Bacillati</taxon>
        <taxon>Actinomycetota</taxon>
        <taxon>Actinomycetes</taxon>
        <taxon>Micrococcales</taxon>
        <taxon>Dermacoccaceae</taxon>
        <taxon>Flexivirga</taxon>
    </lineage>
</organism>
<sequence length="329" mass="36310">MFVDVDLRNLHEVEFVFARRPFASALLHVAGTAGAMPVGMPGVWRQELHRLVRPHIPHLQLLRYVVPESLSEDIYTAPLSIDEKLRQIADAPVDPHLLGAAHHFAEKLPLGVRQMIDNQPRFHQAAVRSIRDSSSVTREFWPRAATLLDHEERRVDLMRGAPDSAAILAGLLPTTRLDGDWLRGMSGTRIKARLARRVELFPVLAGAPASLVVMEPWPAGSPQTHEGIAVAIGYPLPGLSTLIDETGHALPERPLETLVGSIRSSVLTALDRPLGMGELAKAVQLTPSRATYHVEQLERTGVIVRQRQGNRVVVERTARGESLLNLFGR</sequence>
<keyword evidence="3" id="KW-1185">Reference proteome</keyword>
<dbReference type="GO" id="GO:0003700">
    <property type="term" value="F:DNA-binding transcription factor activity"/>
    <property type="evidence" value="ECO:0007669"/>
    <property type="project" value="InterPro"/>
</dbReference>
<evidence type="ECO:0000259" key="1">
    <source>
        <dbReference type="SMART" id="SM00418"/>
    </source>
</evidence>
<dbReference type="SMART" id="SM00418">
    <property type="entry name" value="HTH_ARSR"/>
    <property type="match status" value="1"/>
</dbReference>
<dbReference type="EMBL" id="RJJQ01000024">
    <property type="protein sequence ID" value="RNI18179.1"/>
    <property type="molecule type" value="Genomic_DNA"/>
</dbReference>
<reference evidence="2 3" key="1">
    <citation type="submission" date="2018-11" db="EMBL/GenBank/DDBJ databases">
        <title>Draft genome of Simplicispira Flexivirga sp. BO-16.</title>
        <authorList>
            <person name="Im W.T."/>
        </authorList>
    </citation>
    <scope>NUCLEOTIDE SEQUENCE [LARGE SCALE GENOMIC DNA]</scope>
    <source>
        <strain evidence="2 3">BO-16</strain>
    </source>
</reference>
<dbReference type="InterPro" id="IPR011991">
    <property type="entry name" value="ArsR-like_HTH"/>
</dbReference>